<proteinExistence type="predicted"/>
<protein>
    <submittedName>
        <fullName evidence="1">Uncharacterized protein</fullName>
    </submittedName>
</protein>
<evidence type="ECO:0000313" key="2">
    <source>
        <dbReference type="Proteomes" id="UP000605970"/>
    </source>
</evidence>
<reference evidence="1" key="1">
    <citation type="journal article" date="2020" name="Ecol. Evol.">
        <title>Genome structure and content of the rice root-knot nematode (Meloidogyne graminicola).</title>
        <authorList>
            <person name="Phan N.T."/>
            <person name="Danchin E.G.J."/>
            <person name="Klopp C."/>
            <person name="Perfus-Barbeoch L."/>
            <person name="Kozlowski D.K."/>
            <person name="Koutsovoulos G.D."/>
            <person name="Lopez-Roques C."/>
            <person name="Bouchez O."/>
            <person name="Zahm M."/>
            <person name="Besnard G."/>
            <person name="Bellafiore S."/>
        </authorList>
    </citation>
    <scope>NUCLEOTIDE SEQUENCE</scope>
    <source>
        <strain evidence="1">VN-18</strain>
    </source>
</reference>
<gene>
    <name evidence="1" type="ORF">Mgra_00007853</name>
</gene>
<comment type="caution">
    <text evidence="1">The sequence shown here is derived from an EMBL/GenBank/DDBJ whole genome shotgun (WGS) entry which is preliminary data.</text>
</comment>
<keyword evidence="2" id="KW-1185">Reference proteome</keyword>
<dbReference type="AlphaFoldDB" id="A0A8S9ZHS3"/>
<accession>A0A8S9ZHS3</accession>
<sequence>MDTINVQRRIKTSSMTWKHLLVMIRQFCPLMKS</sequence>
<dbReference type="Proteomes" id="UP000605970">
    <property type="component" value="Unassembled WGS sequence"/>
</dbReference>
<dbReference type="EMBL" id="JABEBT010000094">
    <property type="protein sequence ID" value="KAF7632791.1"/>
    <property type="molecule type" value="Genomic_DNA"/>
</dbReference>
<organism evidence="1 2">
    <name type="scientific">Meloidogyne graminicola</name>
    <dbReference type="NCBI Taxonomy" id="189291"/>
    <lineage>
        <taxon>Eukaryota</taxon>
        <taxon>Metazoa</taxon>
        <taxon>Ecdysozoa</taxon>
        <taxon>Nematoda</taxon>
        <taxon>Chromadorea</taxon>
        <taxon>Rhabditida</taxon>
        <taxon>Tylenchina</taxon>
        <taxon>Tylenchomorpha</taxon>
        <taxon>Tylenchoidea</taxon>
        <taxon>Meloidogynidae</taxon>
        <taxon>Meloidogyninae</taxon>
        <taxon>Meloidogyne</taxon>
    </lineage>
</organism>
<evidence type="ECO:0000313" key="1">
    <source>
        <dbReference type="EMBL" id="KAF7632791.1"/>
    </source>
</evidence>
<name>A0A8S9ZHS3_9BILA</name>